<proteinExistence type="predicted"/>
<evidence type="ECO:0000313" key="3">
    <source>
        <dbReference type="Proteomes" id="UP000639403"/>
    </source>
</evidence>
<dbReference type="Proteomes" id="UP000639403">
    <property type="component" value="Unassembled WGS sequence"/>
</dbReference>
<dbReference type="SUPFAM" id="SSF81383">
    <property type="entry name" value="F-box domain"/>
    <property type="match status" value="1"/>
</dbReference>
<dbReference type="PROSITE" id="PS50181">
    <property type="entry name" value="FBOX"/>
    <property type="match status" value="1"/>
</dbReference>
<dbReference type="SUPFAM" id="SSF52047">
    <property type="entry name" value="RNI-like"/>
    <property type="match status" value="1"/>
</dbReference>
<dbReference type="PANTHER" id="PTHR38926">
    <property type="entry name" value="F-BOX DOMAIN CONTAINING PROTEIN, EXPRESSED"/>
    <property type="match status" value="1"/>
</dbReference>
<dbReference type="InterPro" id="IPR001810">
    <property type="entry name" value="F-box_dom"/>
</dbReference>
<sequence length="575" mass="63850">MYLISWVAISSSPTASQRPAVSPSGHILTSVNILELLAEIIVPTVSCIPAEAHPRRASAKLAADPQHAFRLLSHNAKVPINRLPGELLFKIFYVHKLSSALRIGLTHVCHHWRELALTSPLLWTAICLEDKVEFVDACLRRSAVAPLTIVSRCYIQDELALMKFIAPHIGRIRALDLRSLSTSAAEALMRQLRGSKGLMESVTLHVHPGCRSLTTPTFVLARNSTRQLRSLSLGGIAIAAPSSPLTALTRLDLTDTFLASTATIDDILDLLENCPRLETLSINERCRRFPVKSKSADRRVSISNLRHMQLAAHTALISGLLSCIILPSDTTLEIKCLISTHGVSPASIRTVLPDGLGGLGNLAAIRSLHVFVSSNIFRIRAYDMVGSAAIKKLDMDFDNDPPADMSSMLPQALVELARSFTSRGVRDLQIVGDYGLLTEGVWREMFAHLPYIQDIEIGSRGTVNKLFAALLAPSSADATDPSFCRDLRRIYIRGAQLDVDSAARMSTLVANRSLQNRRLDTLALSCYQRVRWFLHFQMMVKRSRLWVSRFQFREDWISMVRCTNRCPISSVWSYR</sequence>
<dbReference type="Gene3D" id="3.80.10.10">
    <property type="entry name" value="Ribonuclease Inhibitor"/>
    <property type="match status" value="1"/>
</dbReference>
<dbReference type="Gene3D" id="1.20.1280.50">
    <property type="match status" value="1"/>
</dbReference>
<gene>
    <name evidence="2" type="ORF">IEO21_03106</name>
</gene>
<dbReference type="AlphaFoldDB" id="A0A8H7P6D2"/>
<name>A0A8H7P6D2_9APHY</name>
<evidence type="ECO:0000259" key="1">
    <source>
        <dbReference type="PROSITE" id="PS50181"/>
    </source>
</evidence>
<reference evidence="2" key="2">
    <citation type="journal article" name="Front. Microbiol.">
        <title>Degradative Capacity of Two Strains of Rhodonia placenta: From Phenotype to Genotype.</title>
        <authorList>
            <person name="Kolle M."/>
            <person name="Horta M.A.C."/>
            <person name="Nowrousian M."/>
            <person name="Ohm R.A."/>
            <person name="Benz J.P."/>
            <person name="Pilgard A."/>
        </authorList>
    </citation>
    <scope>NUCLEOTIDE SEQUENCE</scope>
    <source>
        <strain evidence="2">FPRL280</strain>
    </source>
</reference>
<reference evidence="2" key="1">
    <citation type="submission" date="2020-11" db="EMBL/GenBank/DDBJ databases">
        <authorList>
            <person name="Koelle M."/>
            <person name="Horta M.A.C."/>
            <person name="Nowrousian M."/>
            <person name="Ohm R.A."/>
            <person name="Benz P."/>
            <person name="Pilgard A."/>
        </authorList>
    </citation>
    <scope>NUCLEOTIDE SEQUENCE</scope>
    <source>
        <strain evidence="2">FPRL280</strain>
    </source>
</reference>
<dbReference type="PANTHER" id="PTHR38926:SF5">
    <property type="entry name" value="F-BOX AND LEUCINE-RICH REPEAT PROTEIN 6"/>
    <property type="match status" value="1"/>
</dbReference>
<dbReference type="EMBL" id="JADOXO010000036">
    <property type="protein sequence ID" value="KAF9817912.1"/>
    <property type="molecule type" value="Genomic_DNA"/>
</dbReference>
<accession>A0A8H7P6D2</accession>
<protein>
    <recommendedName>
        <fullName evidence="1">F-box domain-containing protein</fullName>
    </recommendedName>
</protein>
<dbReference type="InterPro" id="IPR036047">
    <property type="entry name" value="F-box-like_dom_sf"/>
</dbReference>
<dbReference type="InterPro" id="IPR032675">
    <property type="entry name" value="LRR_dom_sf"/>
</dbReference>
<comment type="caution">
    <text evidence="2">The sequence shown here is derived from an EMBL/GenBank/DDBJ whole genome shotgun (WGS) entry which is preliminary data.</text>
</comment>
<dbReference type="Pfam" id="PF12937">
    <property type="entry name" value="F-box-like"/>
    <property type="match status" value="1"/>
</dbReference>
<feature type="domain" description="F-box" evidence="1">
    <location>
        <begin position="77"/>
        <end position="126"/>
    </location>
</feature>
<organism evidence="2 3">
    <name type="scientific">Rhodonia placenta</name>
    <dbReference type="NCBI Taxonomy" id="104341"/>
    <lineage>
        <taxon>Eukaryota</taxon>
        <taxon>Fungi</taxon>
        <taxon>Dikarya</taxon>
        <taxon>Basidiomycota</taxon>
        <taxon>Agaricomycotina</taxon>
        <taxon>Agaricomycetes</taxon>
        <taxon>Polyporales</taxon>
        <taxon>Adustoporiaceae</taxon>
        <taxon>Rhodonia</taxon>
    </lineage>
</organism>
<evidence type="ECO:0000313" key="2">
    <source>
        <dbReference type="EMBL" id="KAF9817912.1"/>
    </source>
</evidence>